<sequence>MKFEQISIGDHLILRANLENGSESISLAQNQAFKKAEKVHKDAPSGRKRNFDEIRSQNFLGTLADIVCARLLKAYFKKHHLDICVTRYDDVRTDDFEDHDQYDIKLSSQGRDYLVEIRSSVCIYMPLNSMIRNWQILGPYASSVKGVTETEKPFYLRPIYHLSSFEENKKTNKYQRTSADEMIGRGELQLYFVGGATNAILQAKGRNEAGQELKQGNAEFRVLDITDGLDAKEVLEVIGQIAKKEFAGSENE</sequence>
<protein>
    <submittedName>
        <fullName evidence="1">Uncharacterized protein</fullName>
    </submittedName>
</protein>
<dbReference type="RefSeq" id="WP_186881188.1">
    <property type="nucleotide sequence ID" value="NZ_JACOGG010000008.1"/>
</dbReference>
<comment type="caution">
    <text evidence="1">The sequence shown here is derived from an EMBL/GenBank/DDBJ whole genome shotgun (WGS) entry which is preliminary data.</text>
</comment>
<name>A0A923KZ81_9BURK</name>
<proteinExistence type="predicted"/>
<dbReference type="EMBL" id="JACOGG010000008">
    <property type="protein sequence ID" value="MBC3935630.1"/>
    <property type="molecule type" value="Genomic_DNA"/>
</dbReference>
<evidence type="ECO:0000313" key="2">
    <source>
        <dbReference type="Proteomes" id="UP000612361"/>
    </source>
</evidence>
<organism evidence="1 2">
    <name type="scientific">Undibacterium rugosum</name>
    <dbReference type="NCBI Taxonomy" id="2762291"/>
    <lineage>
        <taxon>Bacteria</taxon>
        <taxon>Pseudomonadati</taxon>
        <taxon>Pseudomonadota</taxon>
        <taxon>Betaproteobacteria</taxon>
        <taxon>Burkholderiales</taxon>
        <taxon>Oxalobacteraceae</taxon>
        <taxon>Undibacterium</taxon>
    </lineage>
</organism>
<reference evidence="1" key="1">
    <citation type="submission" date="2020-08" db="EMBL/GenBank/DDBJ databases">
        <title>Novel species isolated from subtropical streams in China.</title>
        <authorList>
            <person name="Lu H."/>
        </authorList>
    </citation>
    <scope>NUCLEOTIDE SEQUENCE</scope>
    <source>
        <strain evidence="1">CY7W</strain>
    </source>
</reference>
<dbReference type="AlphaFoldDB" id="A0A923KZ81"/>
<keyword evidence="2" id="KW-1185">Reference proteome</keyword>
<accession>A0A923KZ81</accession>
<gene>
    <name evidence="1" type="ORF">H8K47_09675</name>
</gene>
<evidence type="ECO:0000313" key="1">
    <source>
        <dbReference type="EMBL" id="MBC3935630.1"/>
    </source>
</evidence>
<dbReference type="Proteomes" id="UP000612361">
    <property type="component" value="Unassembled WGS sequence"/>
</dbReference>